<keyword evidence="3" id="KW-1185">Reference proteome</keyword>
<accession>A0A4V2ZXT0</accession>
<dbReference type="EMBL" id="SMRP01000063">
    <property type="protein sequence ID" value="TDG16606.1"/>
    <property type="molecule type" value="Genomic_DNA"/>
</dbReference>
<gene>
    <name evidence="2" type="ORF">EYW47_40275</name>
</gene>
<proteinExistence type="predicted"/>
<feature type="region of interest" description="Disordered" evidence="1">
    <location>
        <begin position="113"/>
        <end position="145"/>
    </location>
</feature>
<protein>
    <submittedName>
        <fullName evidence="2">Uncharacterized protein</fullName>
    </submittedName>
</protein>
<name>A0A4V2ZXT0_9BURK</name>
<evidence type="ECO:0000313" key="3">
    <source>
        <dbReference type="Proteomes" id="UP000295722"/>
    </source>
</evidence>
<evidence type="ECO:0000313" key="2">
    <source>
        <dbReference type="EMBL" id="TDG16606.1"/>
    </source>
</evidence>
<dbReference type="RefSeq" id="WP_133200362.1">
    <property type="nucleotide sequence ID" value="NZ_JBHUCW010000050.1"/>
</dbReference>
<dbReference type="AlphaFoldDB" id="A0A4V2ZXT0"/>
<feature type="region of interest" description="Disordered" evidence="1">
    <location>
        <begin position="41"/>
        <end position="71"/>
    </location>
</feature>
<sequence>MSTKCIAFSNNDVILVAWTFAHKLEDCVGCDVRRIPAESANVRSGEPQGQSLPAMAGFPGDPNAGKSGRTTAQAPIQKLFWKDLAVKDLASPGPYIYQVIPLKGTFDEKGVQAAARPGDVDSNASSRRHFSKRETREASRKTPQSYRRWTVAMGRQVKF</sequence>
<comment type="caution">
    <text evidence="2">The sequence shown here is derived from an EMBL/GenBank/DDBJ whole genome shotgun (WGS) entry which is preliminary data.</text>
</comment>
<dbReference type="Proteomes" id="UP000295722">
    <property type="component" value="Unassembled WGS sequence"/>
</dbReference>
<dbReference type="OrthoDB" id="9789376at2"/>
<evidence type="ECO:0000256" key="1">
    <source>
        <dbReference type="SAM" id="MobiDB-lite"/>
    </source>
</evidence>
<organism evidence="2 3">
    <name type="scientific">Paraburkholderia silviterrae</name>
    <dbReference type="NCBI Taxonomy" id="2528715"/>
    <lineage>
        <taxon>Bacteria</taxon>
        <taxon>Pseudomonadati</taxon>
        <taxon>Pseudomonadota</taxon>
        <taxon>Betaproteobacteria</taxon>
        <taxon>Burkholderiales</taxon>
        <taxon>Burkholderiaceae</taxon>
        <taxon>Paraburkholderia</taxon>
    </lineage>
</organism>
<reference evidence="2 3" key="1">
    <citation type="submission" date="2019-03" db="EMBL/GenBank/DDBJ databases">
        <title>Paraburkholderia sp. 4M-K11, isolated from subtropical forest soil.</title>
        <authorList>
            <person name="Gao Z.-H."/>
            <person name="Qiu L.-H."/>
        </authorList>
    </citation>
    <scope>NUCLEOTIDE SEQUENCE [LARGE SCALE GENOMIC DNA]</scope>
    <source>
        <strain evidence="2 3">4M-K11</strain>
    </source>
</reference>